<dbReference type="RefSeq" id="WP_248862334.1">
    <property type="nucleotide sequence ID" value="NZ_CP086322.1"/>
</dbReference>
<reference evidence="6" key="1">
    <citation type="submission" date="2021-10" db="EMBL/GenBank/DDBJ databases">
        <title>Streptomyces nigrumlapis sp.nov.,an antimicrobial producing actinobacterium isolated from Black Gobi rocks.</title>
        <authorList>
            <person name="Wen Y."/>
            <person name="Zhang W."/>
            <person name="Liu X.G."/>
        </authorList>
    </citation>
    <scope>NUCLEOTIDE SEQUENCE</scope>
    <source>
        <strain evidence="6">ST13-2-2</strain>
    </source>
</reference>
<sequence length="387" mass="41466">MTEETHGRKTPMKRRLLLAASAALTLLGTATLFAPAHADTPSVSSARTKPALPEPTGGHRTGMTTLHLVDENRADPWVPKEKRELMVSLWYPAKKPSGTPAPYMTAEESKAYLGATGIPLPPDVLSTVATHSTVDAEPVRPRGGLPLVLLSPGYGMPRATLTGLAEELASRGYAVAAIGHNYEAHGITFPDGHTTSCLVCDAPDDQNVGDVRAADVSFVLDALTGKRPAWKGGTAIDTNRTAMVGHSAGGFSTIPAALRDTRVKAAVNMDGNFRYRNGLPVHRPFLMLGKPSHVPGGPDSTWDKTWTQLTGWKRWLSVDGTEHLSFSDLAALSKQFGVPLQKLDGDRADTLTRAYIAAFVDAHLRGRDVPLLNGPSPKFPEAKFHQP</sequence>
<evidence type="ECO:0000256" key="5">
    <source>
        <dbReference type="SAM" id="SignalP"/>
    </source>
</evidence>
<evidence type="ECO:0000313" key="7">
    <source>
        <dbReference type="Proteomes" id="UP000830115"/>
    </source>
</evidence>
<evidence type="ECO:0000256" key="4">
    <source>
        <dbReference type="SAM" id="MobiDB-lite"/>
    </source>
</evidence>
<dbReference type="InterPro" id="IPR029058">
    <property type="entry name" value="AB_hydrolase_fold"/>
</dbReference>
<feature type="signal peptide" evidence="5">
    <location>
        <begin position="1"/>
        <end position="38"/>
    </location>
</feature>
<evidence type="ECO:0000256" key="2">
    <source>
        <dbReference type="ARBA" id="ARBA00022963"/>
    </source>
</evidence>
<protein>
    <submittedName>
        <fullName evidence="6">Alpha/beta hydrolase</fullName>
    </submittedName>
</protein>
<dbReference type="Gene3D" id="3.40.50.1820">
    <property type="entry name" value="alpha/beta hydrolase"/>
    <property type="match status" value="1"/>
</dbReference>
<dbReference type="Proteomes" id="UP000830115">
    <property type="component" value="Chromosome"/>
</dbReference>
<name>A0ABY4M565_9ACTN</name>
<keyword evidence="1 6" id="KW-0378">Hydrolase</keyword>
<keyword evidence="2" id="KW-0442">Lipid degradation</keyword>
<dbReference type="PROSITE" id="PS51318">
    <property type="entry name" value="TAT"/>
    <property type="match status" value="1"/>
</dbReference>
<evidence type="ECO:0000313" key="6">
    <source>
        <dbReference type="EMBL" id="UQA91510.1"/>
    </source>
</evidence>
<feature type="region of interest" description="Disordered" evidence="4">
    <location>
        <begin position="38"/>
        <end position="63"/>
    </location>
</feature>
<dbReference type="EMBL" id="CP086322">
    <property type="protein sequence ID" value="UQA91510.1"/>
    <property type="molecule type" value="Genomic_DNA"/>
</dbReference>
<keyword evidence="5" id="KW-0732">Signal</keyword>
<proteinExistence type="predicted"/>
<dbReference type="GO" id="GO:0016787">
    <property type="term" value="F:hydrolase activity"/>
    <property type="evidence" value="ECO:0007669"/>
    <property type="project" value="UniProtKB-KW"/>
</dbReference>
<dbReference type="Pfam" id="PF03403">
    <property type="entry name" value="PAF-AH_p_II"/>
    <property type="match status" value="1"/>
</dbReference>
<gene>
    <name evidence="6" type="ORF">K9S39_06215</name>
</gene>
<evidence type="ECO:0000256" key="1">
    <source>
        <dbReference type="ARBA" id="ARBA00022801"/>
    </source>
</evidence>
<dbReference type="PANTHER" id="PTHR10272">
    <property type="entry name" value="PLATELET-ACTIVATING FACTOR ACETYLHYDROLASE"/>
    <property type="match status" value="1"/>
</dbReference>
<keyword evidence="3" id="KW-0443">Lipid metabolism</keyword>
<accession>A0ABY4M565</accession>
<dbReference type="InterPro" id="IPR006311">
    <property type="entry name" value="TAT_signal"/>
</dbReference>
<evidence type="ECO:0000256" key="3">
    <source>
        <dbReference type="ARBA" id="ARBA00023098"/>
    </source>
</evidence>
<dbReference type="PANTHER" id="PTHR10272:SF0">
    <property type="entry name" value="PLATELET-ACTIVATING FACTOR ACETYLHYDROLASE"/>
    <property type="match status" value="1"/>
</dbReference>
<dbReference type="SUPFAM" id="SSF53474">
    <property type="entry name" value="alpha/beta-Hydrolases"/>
    <property type="match status" value="1"/>
</dbReference>
<feature type="chain" id="PRO_5045306677" evidence="5">
    <location>
        <begin position="39"/>
        <end position="387"/>
    </location>
</feature>
<keyword evidence="7" id="KW-1185">Reference proteome</keyword>
<organism evidence="6 7">
    <name type="scientific">Streptomyces halobius</name>
    <dbReference type="NCBI Taxonomy" id="2879846"/>
    <lineage>
        <taxon>Bacteria</taxon>
        <taxon>Bacillati</taxon>
        <taxon>Actinomycetota</taxon>
        <taxon>Actinomycetes</taxon>
        <taxon>Kitasatosporales</taxon>
        <taxon>Streptomycetaceae</taxon>
        <taxon>Streptomyces</taxon>
    </lineage>
</organism>